<accession>A0ABU1PX59</accession>
<dbReference type="EMBL" id="JAVDSG010000001">
    <property type="protein sequence ID" value="MDR6594479.1"/>
    <property type="molecule type" value="Genomic_DNA"/>
</dbReference>
<dbReference type="Pfam" id="PF00239">
    <property type="entry name" value="Resolvase"/>
    <property type="match status" value="1"/>
</dbReference>
<reference evidence="3 4" key="1">
    <citation type="submission" date="2023-07" db="EMBL/GenBank/DDBJ databases">
        <title>Sequencing the genomes of 1000 actinobacteria strains.</title>
        <authorList>
            <person name="Klenk H.-P."/>
        </authorList>
    </citation>
    <scope>NUCLEOTIDE SEQUENCE [LARGE SCALE GENOMIC DNA]</scope>
    <source>
        <strain evidence="3 4">DSM 43749</strain>
    </source>
</reference>
<feature type="region of interest" description="Disordered" evidence="1">
    <location>
        <begin position="296"/>
        <end position="318"/>
    </location>
</feature>
<protein>
    <recommendedName>
        <fullName evidence="2">Recombinase domain-containing protein</fullName>
    </recommendedName>
</protein>
<dbReference type="InterPro" id="IPR038109">
    <property type="entry name" value="DNA_bind_recomb_sf"/>
</dbReference>
<gene>
    <name evidence="3" type="ORF">J2S66_002863</name>
</gene>
<dbReference type="InterPro" id="IPR025827">
    <property type="entry name" value="Zn_ribbon_recom_dom"/>
</dbReference>
<feature type="compositionally biased region" description="Basic residues" evidence="1">
    <location>
        <begin position="576"/>
        <end position="596"/>
    </location>
</feature>
<feature type="compositionally biased region" description="Basic and acidic residues" evidence="1">
    <location>
        <begin position="558"/>
        <end position="571"/>
    </location>
</feature>
<dbReference type="Proteomes" id="UP001268819">
    <property type="component" value="Unassembled WGS sequence"/>
</dbReference>
<evidence type="ECO:0000313" key="4">
    <source>
        <dbReference type="Proteomes" id="UP001268819"/>
    </source>
</evidence>
<dbReference type="SUPFAM" id="SSF53041">
    <property type="entry name" value="Resolvase-like"/>
    <property type="match status" value="1"/>
</dbReference>
<dbReference type="InterPro" id="IPR006119">
    <property type="entry name" value="Resolv_N"/>
</dbReference>
<dbReference type="SMART" id="SM00857">
    <property type="entry name" value="Resolvase"/>
    <property type="match status" value="1"/>
</dbReference>
<dbReference type="InterPro" id="IPR036162">
    <property type="entry name" value="Resolvase-like_N_sf"/>
</dbReference>
<dbReference type="PROSITE" id="PS51737">
    <property type="entry name" value="RECOMBINASE_DNA_BIND"/>
    <property type="match status" value="1"/>
</dbReference>
<feature type="domain" description="Recombinase" evidence="2">
    <location>
        <begin position="197"/>
        <end position="353"/>
    </location>
</feature>
<keyword evidence="4" id="KW-1185">Reference proteome</keyword>
<sequence length="631" mass="69751">MTVSAPPRPTTLAEWIAATLPPGIPAMGAAPVGGLRFLFYGRASTHEHQDPRTSRAWQLDVSCRLTGEHGRIVGEYFEVGCSRQVPWHLRPRAAAMLRYIAANADRVDAVVVSEYERAFLDGAQVRDLRTVLERYGVQLWLPEAEGPVDFDNPAHEALLSLLAARSQTEVLRSRHRVVTAMRMQTVEQGRYLGGRPPYGYRLVDAGPHPNRALARRGVRQQRLVPNPSTTPVVKLIFSLRLAGHSAAGIARHLNEQAVPSPSGADTERDRVRMDPGWSLRTVAEILGNPRYTGRQVWNRTSADRATRSPSGRRTSVRNEQHEWAISARIAHVPLVSEQDFVAAQTVQAARHSTGQAADADGDECVYLLAGRLQCGLCGRKMDSHRSHGRAAYRCRHGYTSARTRPESAPGNLYLREDHLLARIAAHLTTMGIADNPDAEQTARLVDELGLVFRCDATGVELLDRGAITSVRTPRRRLARQPGDDTLGNGDDQLLLALTYATAEETDQPNTPAGQDDAPAGETRPARQPLRPPPRPQRLAAPQRRHRQSRLHAAFAARRSRDTSRAGRDDHPQSGLHHNHSQQHNHSQRVLARRSGRRPLLLPSRQQTPHGQRSTGRPGVASGNTKPREPSR</sequence>
<dbReference type="Pfam" id="PF13408">
    <property type="entry name" value="Zn_ribbon_recom"/>
    <property type="match status" value="1"/>
</dbReference>
<organism evidence="3 4">
    <name type="scientific">Saccharothrix longispora</name>
    <dbReference type="NCBI Taxonomy" id="33920"/>
    <lineage>
        <taxon>Bacteria</taxon>
        <taxon>Bacillati</taxon>
        <taxon>Actinomycetota</taxon>
        <taxon>Actinomycetes</taxon>
        <taxon>Pseudonocardiales</taxon>
        <taxon>Pseudonocardiaceae</taxon>
        <taxon>Saccharothrix</taxon>
    </lineage>
</organism>
<dbReference type="InterPro" id="IPR050639">
    <property type="entry name" value="SSR_resolvase"/>
</dbReference>
<feature type="compositionally biased region" description="Polar residues" evidence="1">
    <location>
        <begin position="605"/>
        <end position="614"/>
    </location>
</feature>
<feature type="region of interest" description="Disordered" evidence="1">
    <location>
        <begin position="502"/>
        <end position="631"/>
    </location>
</feature>
<dbReference type="PANTHER" id="PTHR30461">
    <property type="entry name" value="DNA-INVERTASE FROM LAMBDOID PROPHAGE"/>
    <property type="match status" value="1"/>
</dbReference>
<comment type="caution">
    <text evidence="3">The sequence shown here is derived from an EMBL/GenBank/DDBJ whole genome shotgun (WGS) entry which is preliminary data.</text>
</comment>
<dbReference type="Gene3D" id="3.90.1750.20">
    <property type="entry name" value="Putative Large Serine Recombinase, Chain B, Domain 2"/>
    <property type="match status" value="1"/>
</dbReference>
<dbReference type="PANTHER" id="PTHR30461:SF23">
    <property type="entry name" value="DNA RECOMBINASE-RELATED"/>
    <property type="match status" value="1"/>
</dbReference>
<dbReference type="Pfam" id="PF07508">
    <property type="entry name" value="Recombinase"/>
    <property type="match status" value="1"/>
</dbReference>
<evidence type="ECO:0000313" key="3">
    <source>
        <dbReference type="EMBL" id="MDR6594479.1"/>
    </source>
</evidence>
<evidence type="ECO:0000259" key="2">
    <source>
        <dbReference type="PROSITE" id="PS51737"/>
    </source>
</evidence>
<dbReference type="Gene3D" id="3.40.50.1390">
    <property type="entry name" value="Resolvase, N-terminal catalytic domain"/>
    <property type="match status" value="1"/>
</dbReference>
<dbReference type="RefSeq" id="WP_310307479.1">
    <property type="nucleotide sequence ID" value="NZ_BAAAXB010000001.1"/>
</dbReference>
<evidence type="ECO:0000256" key="1">
    <source>
        <dbReference type="SAM" id="MobiDB-lite"/>
    </source>
</evidence>
<name>A0ABU1PX59_9PSEU</name>
<dbReference type="InterPro" id="IPR011109">
    <property type="entry name" value="DNA_bind_recombinase_dom"/>
</dbReference>
<proteinExistence type="predicted"/>